<dbReference type="PANTHER" id="PTHR33577">
    <property type="entry name" value="STERIGMATOCYSTIN BIOSYNTHESIS PEROXIDASE STCC-RELATED"/>
    <property type="match status" value="1"/>
</dbReference>
<proteinExistence type="inferred from homology"/>
<organism evidence="9 10">
    <name type="scientific">Diaporthe eres</name>
    <name type="common">Phomopsis oblonga</name>
    <dbReference type="NCBI Taxonomy" id="83184"/>
    <lineage>
        <taxon>Eukaryota</taxon>
        <taxon>Fungi</taxon>
        <taxon>Dikarya</taxon>
        <taxon>Ascomycota</taxon>
        <taxon>Pezizomycotina</taxon>
        <taxon>Sordariomycetes</taxon>
        <taxon>Sordariomycetidae</taxon>
        <taxon>Diaporthales</taxon>
        <taxon>Diaporthaceae</taxon>
        <taxon>Diaporthe</taxon>
        <taxon>Diaporthe eres species complex</taxon>
    </lineage>
</organism>
<evidence type="ECO:0000256" key="2">
    <source>
        <dbReference type="ARBA" id="ARBA00022559"/>
    </source>
</evidence>
<comment type="similarity">
    <text evidence="7">Belongs to the chloroperoxidase family.</text>
</comment>
<protein>
    <recommendedName>
        <fullName evidence="8">Heme haloperoxidase family profile domain-containing protein</fullName>
    </recommendedName>
</protein>
<keyword evidence="6" id="KW-0408">Iron</keyword>
<feature type="domain" description="Heme haloperoxidase family profile" evidence="8">
    <location>
        <begin position="1"/>
        <end position="139"/>
    </location>
</feature>
<dbReference type="EMBL" id="JAKNSF020000010">
    <property type="protein sequence ID" value="KAK7736330.1"/>
    <property type="molecule type" value="Genomic_DNA"/>
</dbReference>
<dbReference type="InterPro" id="IPR000028">
    <property type="entry name" value="Chloroperoxidase"/>
</dbReference>
<comment type="cofactor">
    <cofactor evidence="1">
        <name>heme b</name>
        <dbReference type="ChEBI" id="CHEBI:60344"/>
    </cofactor>
</comment>
<dbReference type="PANTHER" id="PTHR33577:SF9">
    <property type="entry name" value="PEROXIDASE STCC"/>
    <property type="match status" value="1"/>
</dbReference>
<evidence type="ECO:0000256" key="5">
    <source>
        <dbReference type="ARBA" id="ARBA00023002"/>
    </source>
</evidence>
<accession>A0ABR1PGI4</accession>
<dbReference type="PROSITE" id="PS51405">
    <property type="entry name" value="HEME_HALOPEROXIDASE"/>
    <property type="match status" value="1"/>
</dbReference>
<keyword evidence="4" id="KW-0479">Metal-binding</keyword>
<name>A0ABR1PGI4_DIAER</name>
<reference evidence="9 10" key="1">
    <citation type="submission" date="2024-02" db="EMBL/GenBank/DDBJ databases">
        <title>De novo assembly and annotation of 12 fungi associated with fruit tree decline syndrome in Ontario, Canada.</title>
        <authorList>
            <person name="Sulman M."/>
            <person name="Ellouze W."/>
            <person name="Ilyukhin E."/>
        </authorList>
    </citation>
    <scope>NUCLEOTIDE SEQUENCE [LARGE SCALE GENOMIC DNA]</scope>
    <source>
        <strain evidence="9 10">M169</strain>
    </source>
</reference>
<evidence type="ECO:0000256" key="4">
    <source>
        <dbReference type="ARBA" id="ARBA00022723"/>
    </source>
</evidence>
<dbReference type="InterPro" id="IPR036851">
    <property type="entry name" value="Chloroperoxidase-like_sf"/>
</dbReference>
<gene>
    <name evidence="9" type="ORF">SLS63_003307</name>
</gene>
<keyword evidence="2" id="KW-0575">Peroxidase</keyword>
<keyword evidence="3" id="KW-0349">Heme</keyword>
<sequence>MKLTVLFAGLVSAQIPAFAPPGPDDDAFFGDPIPFNQTIFDETLAQWTEDTISVNTSAKGRAARIRTSNATNPEFSLSRLAQAFTTGESVAFIMVFGDVQTGVAPKAPVQFFFENEQFPPGYTPPANVVTSTNLQDLSQRLGQALVAQGVDISNLTGPRRRDVHGSLW</sequence>
<evidence type="ECO:0000256" key="3">
    <source>
        <dbReference type="ARBA" id="ARBA00022617"/>
    </source>
</evidence>
<comment type="caution">
    <text evidence="9">The sequence shown here is derived from an EMBL/GenBank/DDBJ whole genome shotgun (WGS) entry which is preliminary data.</text>
</comment>
<evidence type="ECO:0000256" key="1">
    <source>
        <dbReference type="ARBA" id="ARBA00001970"/>
    </source>
</evidence>
<evidence type="ECO:0000256" key="6">
    <source>
        <dbReference type="ARBA" id="ARBA00023004"/>
    </source>
</evidence>
<dbReference type="Proteomes" id="UP001430848">
    <property type="component" value="Unassembled WGS sequence"/>
</dbReference>
<keyword evidence="5" id="KW-0560">Oxidoreductase</keyword>
<evidence type="ECO:0000256" key="7">
    <source>
        <dbReference type="ARBA" id="ARBA00025795"/>
    </source>
</evidence>
<evidence type="ECO:0000259" key="8">
    <source>
        <dbReference type="PROSITE" id="PS51405"/>
    </source>
</evidence>
<evidence type="ECO:0000313" key="9">
    <source>
        <dbReference type="EMBL" id="KAK7736330.1"/>
    </source>
</evidence>
<evidence type="ECO:0000313" key="10">
    <source>
        <dbReference type="Proteomes" id="UP001430848"/>
    </source>
</evidence>
<keyword evidence="10" id="KW-1185">Reference proteome</keyword>
<dbReference type="Gene3D" id="1.10.489.10">
    <property type="entry name" value="Chloroperoxidase-like"/>
    <property type="match status" value="1"/>
</dbReference>
<dbReference type="Pfam" id="PF01328">
    <property type="entry name" value="Peroxidase_2"/>
    <property type="match status" value="1"/>
</dbReference>